<keyword evidence="2 4" id="KW-0479">Metal-binding</keyword>
<dbReference type="Proteomes" id="UP000693996">
    <property type="component" value="Chromosome"/>
</dbReference>
<keyword evidence="3 5" id="KW-0378">Hydrolase</keyword>
<evidence type="ECO:0000256" key="2">
    <source>
        <dbReference type="ARBA" id="ARBA00022723"/>
    </source>
</evidence>
<dbReference type="GO" id="GO:0046872">
    <property type="term" value="F:metal ion binding"/>
    <property type="evidence" value="ECO:0007669"/>
    <property type="project" value="UniProtKB-KW"/>
</dbReference>
<dbReference type="CDD" id="cd01310">
    <property type="entry name" value="TatD_DNAse"/>
    <property type="match status" value="1"/>
</dbReference>
<dbReference type="GO" id="GO:0016788">
    <property type="term" value="F:hydrolase activity, acting on ester bonds"/>
    <property type="evidence" value="ECO:0007669"/>
    <property type="project" value="InterPro"/>
</dbReference>
<dbReference type="SUPFAM" id="SSF51556">
    <property type="entry name" value="Metallo-dependent hydrolases"/>
    <property type="match status" value="1"/>
</dbReference>
<dbReference type="KEGG" id="vtr:MYVALT_F_02970"/>
<dbReference type="EMBL" id="OU343031">
    <property type="protein sequence ID" value="CAG7602012.1"/>
    <property type="molecule type" value="Genomic_DNA"/>
</dbReference>
<evidence type="ECO:0000256" key="1">
    <source>
        <dbReference type="ARBA" id="ARBA00009275"/>
    </source>
</evidence>
<dbReference type="PANTHER" id="PTHR46124">
    <property type="entry name" value="D-AMINOACYL-TRNA DEACYLASE"/>
    <property type="match status" value="1"/>
</dbReference>
<dbReference type="Pfam" id="PF01026">
    <property type="entry name" value="TatD_DNase"/>
    <property type="match status" value="1"/>
</dbReference>
<dbReference type="PIRSF" id="PIRSF005902">
    <property type="entry name" value="DNase_TatD"/>
    <property type="match status" value="1"/>
</dbReference>
<evidence type="ECO:0000313" key="5">
    <source>
        <dbReference type="EMBL" id="CAG7602012.1"/>
    </source>
</evidence>
<feature type="binding site" evidence="4">
    <location>
        <position position="143"/>
    </location>
    <ligand>
        <name>a divalent metal cation</name>
        <dbReference type="ChEBI" id="CHEBI:60240"/>
        <label>2</label>
    </ligand>
</feature>
<dbReference type="PANTHER" id="PTHR46124:SF2">
    <property type="entry name" value="D-AMINOACYL-TRNA DEACYLASE"/>
    <property type="match status" value="1"/>
</dbReference>
<sequence>MIKRLPSVLQQMRANAVTHALCASVDLETFPSILAIAHAHPHIFASVGVHPGRELARDPDVAELVSLAQDAKVIAIGETGLDYHSLQGRTLDSLAWQRKRFRTHIQAAVASGKPLIIHTRSAAQETLQIMREEGADTVGGVIHCFTETWDVAKIALEQNFFISISGIVTFKNAIQIQEVARKVPLERLLIETDSPYLTPEPYRGRLNEPAYVSHIGHFIALLRNIDAAQLGSVTSDNFFRLFCNSSV</sequence>
<gene>
    <name evidence="5" type="ORF">MYVALT_F_02970</name>
</gene>
<dbReference type="InterPro" id="IPR015991">
    <property type="entry name" value="TatD/YcfH-like"/>
</dbReference>
<dbReference type="FunFam" id="3.20.20.140:FF:000005">
    <property type="entry name" value="TatD family hydrolase"/>
    <property type="match status" value="1"/>
</dbReference>
<reference evidence="5" key="1">
    <citation type="submission" date="2021-06" db="EMBL/GenBank/DDBJ databases">
        <authorList>
            <person name="Szabo G."/>
        </authorList>
    </citation>
    <scope>NUCLEOTIDE SEQUENCE</scope>
    <source>
        <strain evidence="5">MYVALT</strain>
    </source>
</reference>
<feature type="binding site" evidence="4">
    <location>
        <position position="78"/>
    </location>
    <ligand>
        <name>a divalent metal cation</name>
        <dbReference type="ChEBI" id="CHEBI:60240"/>
        <label>1</label>
    </ligand>
</feature>
<comment type="similarity">
    <text evidence="1">Belongs to the metallo-dependent hydrolases superfamily. TatD-type hydrolase family.</text>
</comment>
<dbReference type="InterPro" id="IPR001130">
    <property type="entry name" value="TatD-like"/>
</dbReference>
<dbReference type="InterPro" id="IPR032466">
    <property type="entry name" value="Metal_Hydrolase"/>
</dbReference>
<evidence type="ECO:0000256" key="4">
    <source>
        <dbReference type="PIRSR" id="PIRSR005902-1"/>
    </source>
</evidence>
<keyword evidence="6" id="KW-1185">Reference proteome</keyword>
<proteinExistence type="inferred from homology"/>
<evidence type="ECO:0000256" key="3">
    <source>
        <dbReference type="ARBA" id="ARBA00022801"/>
    </source>
</evidence>
<accession>A0A916JTG6</accession>
<evidence type="ECO:0000313" key="6">
    <source>
        <dbReference type="Proteomes" id="UP000693996"/>
    </source>
</evidence>
<dbReference type="GO" id="GO:0004536">
    <property type="term" value="F:DNA nuclease activity"/>
    <property type="evidence" value="ECO:0007669"/>
    <property type="project" value="InterPro"/>
</dbReference>
<dbReference type="NCBIfam" id="TIGR00010">
    <property type="entry name" value="YchF/TatD family DNA exonuclease"/>
    <property type="match status" value="1"/>
</dbReference>
<name>A0A916JTG6_9BURK</name>
<protein>
    <submittedName>
        <fullName evidence="5">TatD family hydrolase</fullName>
    </submittedName>
</protein>
<feature type="binding site" evidence="4">
    <location>
        <position position="118"/>
    </location>
    <ligand>
        <name>a divalent metal cation</name>
        <dbReference type="ChEBI" id="CHEBI:60240"/>
        <label>2</label>
    </ligand>
</feature>
<organism evidence="5 6">
    <name type="scientific">Candidatus Vallotiella hemipterorum</name>
    <dbReference type="NCBI Taxonomy" id="1177213"/>
    <lineage>
        <taxon>Bacteria</taxon>
        <taxon>Pseudomonadati</taxon>
        <taxon>Pseudomonadota</taxon>
        <taxon>Betaproteobacteria</taxon>
        <taxon>Burkholderiales</taxon>
        <taxon>Burkholderiaceae</taxon>
        <taxon>Candidatus Vallotiella</taxon>
    </lineage>
</organism>
<feature type="binding site" evidence="4">
    <location>
        <position position="193"/>
    </location>
    <ligand>
        <name>a divalent metal cation</name>
        <dbReference type="ChEBI" id="CHEBI:60240"/>
        <label>1</label>
    </ligand>
</feature>
<dbReference type="Gene3D" id="3.20.20.140">
    <property type="entry name" value="Metal-dependent hydrolases"/>
    <property type="match status" value="1"/>
</dbReference>
<dbReference type="InterPro" id="IPR018228">
    <property type="entry name" value="DNase_TatD-rel_CS"/>
</dbReference>
<dbReference type="AlphaFoldDB" id="A0A916JTG6"/>
<dbReference type="PROSITE" id="PS01091">
    <property type="entry name" value="TATD_3"/>
    <property type="match status" value="1"/>
</dbReference>
<dbReference type="GO" id="GO:0005829">
    <property type="term" value="C:cytosol"/>
    <property type="evidence" value="ECO:0007669"/>
    <property type="project" value="TreeGrafter"/>
</dbReference>